<keyword evidence="1" id="KW-0479">Metal-binding</keyword>
<dbReference type="PANTHER" id="PTHR43084:SF1">
    <property type="entry name" value="PERSULFIDE DIOXYGENASE ETHE1, MITOCHONDRIAL"/>
    <property type="match status" value="1"/>
</dbReference>
<dbReference type="EMBL" id="FOKC01000002">
    <property type="protein sequence ID" value="SFB01386.1"/>
    <property type="molecule type" value="Genomic_DNA"/>
</dbReference>
<dbReference type="InterPro" id="IPR001279">
    <property type="entry name" value="Metallo-B-lactamas"/>
</dbReference>
<evidence type="ECO:0000313" key="4">
    <source>
        <dbReference type="EMBL" id="SFB01386.1"/>
    </source>
</evidence>
<dbReference type="STRING" id="748909.SAMN05192575_102484"/>
<dbReference type="SUPFAM" id="SSF52821">
    <property type="entry name" value="Rhodanese/Cell cycle control phosphatase"/>
    <property type="match status" value="2"/>
</dbReference>
<evidence type="ECO:0000313" key="3">
    <source>
        <dbReference type="EMBL" id="PKH44405.1"/>
    </source>
</evidence>
<dbReference type="RefSeq" id="WP_091196683.1">
    <property type="nucleotide sequence ID" value="NZ_FOKC01000002.1"/>
</dbReference>
<gene>
    <name evidence="3" type="ORF">CXG46_02410</name>
    <name evidence="4" type="ORF">SAMN05192575_102484</name>
</gene>
<evidence type="ECO:0000259" key="2">
    <source>
        <dbReference type="PROSITE" id="PS50206"/>
    </source>
</evidence>
<reference evidence="4" key="1">
    <citation type="submission" date="2016-10" db="EMBL/GenBank/DDBJ databases">
        <authorList>
            <person name="de Groot N.N."/>
        </authorList>
    </citation>
    <scope>NUCLEOTIDE SEQUENCE [LARGE SCALE GENOMIC DNA]</scope>
    <source>
        <strain evidence="4">CGMCC 1.10697</strain>
    </source>
</reference>
<sequence>MSDLTVIAIDTPTLGDRSYLVHDGEVAFVVDPQRDIDRVLTLLDDHGVRLTHVLETHIHNDYVTGGLALAQRIGAHYLVNGEDDVSFIRTPVADGQVVEVGERMRITALATPGHTFTHLSYVLADGDDQVGVFSGGSLLYGATGRPDLLGPEHTHDLVHHQHASAHRLADLLPDAAKVYPTHGFGSFCSATQSDATSSTIGRERHANPVLTQDEQTYVDELLAGLGPWPAYYAHMAPANTAGPAEPDLSPPAVADAAELRSRIEAGEWVVDLRNRIAFAAGHAPGTLNFGLDGGFATYLGWLIPWGTPLTLLGETVEDVAEAQRELVRIGIDRPAAHATGTPHDWTEGELGSFATATFADLAQVRHHREVVVLDVRRADEHDAARIDGAVNVPLHELVDRIGDVPAGEVWVHCAGGYRASVAASMLDAAGRSLVAVDDSFDNAEKVGLHLVGPDA</sequence>
<dbReference type="CDD" id="cd07724">
    <property type="entry name" value="POD-like_MBL-fold"/>
    <property type="match status" value="1"/>
</dbReference>
<evidence type="ECO:0000313" key="5">
    <source>
        <dbReference type="Proteomes" id="UP000199113"/>
    </source>
</evidence>
<name>A0A1I0XLT0_9ACTN</name>
<proteinExistence type="predicted"/>
<accession>A0A1I0XLT0</accession>
<dbReference type="Pfam" id="PF00581">
    <property type="entry name" value="Rhodanese"/>
    <property type="match status" value="1"/>
</dbReference>
<dbReference type="EMBL" id="PJBV01000010">
    <property type="protein sequence ID" value="PKH44405.1"/>
    <property type="molecule type" value="Genomic_DNA"/>
</dbReference>
<dbReference type="Pfam" id="PF00753">
    <property type="entry name" value="Lactamase_B"/>
    <property type="match status" value="1"/>
</dbReference>
<keyword evidence="6" id="KW-1185">Reference proteome</keyword>
<dbReference type="InterPro" id="IPR044528">
    <property type="entry name" value="POD-like_MBL-fold"/>
</dbReference>
<dbReference type="InterPro" id="IPR036866">
    <property type="entry name" value="RibonucZ/Hydroxyglut_hydro"/>
</dbReference>
<dbReference type="CDD" id="cd00158">
    <property type="entry name" value="RHOD"/>
    <property type="match status" value="1"/>
</dbReference>
<reference evidence="3 6" key="2">
    <citation type="submission" date="2017-12" db="EMBL/GenBank/DDBJ databases">
        <title>Pharmacopeia of the Arctic Ocean.</title>
        <authorList>
            <person name="Collins E."/>
            <person name="Ducluzeau A.-L."/>
        </authorList>
    </citation>
    <scope>NUCLEOTIDE SEQUENCE [LARGE SCALE GENOMIC DNA]</scope>
    <source>
        <strain evidence="3 6">DSM 23325</strain>
    </source>
</reference>
<protein>
    <submittedName>
        <fullName evidence="4">Glyoxylase, beta-lactamase superfamily II</fullName>
    </submittedName>
    <submittedName>
        <fullName evidence="3">MBL fold metallo-hydrolase</fullName>
    </submittedName>
</protein>
<dbReference type="Gene3D" id="3.60.15.10">
    <property type="entry name" value="Ribonuclease Z/Hydroxyacylglutathione hydrolase-like"/>
    <property type="match status" value="1"/>
</dbReference>
<dbReference type="GO" id="GO:0046872">
    <property type="term" value="F:metal ion binding"/>
    <property type="evidence" value="ECO:0007669"/>
    <property type="project" value="UniProtKB-KW"/>
</dbReference>
<evidence type="ECO:0000313" key="6">
    <source>
        <dbReference type="Proteomes" id="UP000233565"/>
    </source>
</evidence>
<dbReference type="AlphaFoldDB" id="A0A1I0XLT0"/>
<evidence type="ECO:0000256" key="1">
    <source>
        <dbReference type="ARBA" id="ARBA00022723"/>
    </source>
</evidence>
<dbReference type="SMART" id="SM00450">
    <property type="entry name" value="RHOD"/>
    <property type="match status" value="1"/>
</dbReference>
<feature type="domain" description="Rhodanese" evidence="2">
    <location>
        <begin position="366"/>
        <end position="452"/>
    </location>
</feature>
<dbReference type="GO" id="GO:0006749">
    <property type="term" value="P:glutathione metabolic process"/>
    <property type="evidence" value="ECO:0007669"/>
    <property type="project" value="InterPro"/>
</dbReference>
<organism evidence="4 5">
    <name type="scientific">Nocardioides alpinus</name>
    <dbReference type="NCBI Taxonomy" id="748909"/>
    <lineage>
        <taxon>Bacteria</taxon>
        <taxon>Bacillati</taxon>
        <taxon>Actinomycetota</taxon>
        <taxon>Actinomycetes</taxon>
        <taxon>Propionibacteriales</taxon>
        <taxon>Nocardioidaceae</taxon>
        <taxon>Nocardioides</taxon>
    </lineage>
</organism>
<dbReference type="GO" id="GO:0070813">
    <property type="term" value="P:hydrogen sulfide metabolic process"/>
    <property type="evidence" value="ECO:0007669"/>
    <property type="project" value="TreeGrafter"/>
</dbReference>
<dbReference type="InterPro" id="IPR051682">
    <property type="entry name" value="Mito_Persulfide_Diox"/>
</dbReference>
<dbReference type="GO" id="GO:0050313">
    <property type="term" value="F:sulfur dioxygenase activity"/>
    <property type="evidence" value="ECO:0007669"/>
    <property type="project" value="InterPro"/>
</dbReference>
<dbReference type="Proteomes" id="UP000199113">
    <property type="component" value="Unassembled WGS sequence"/>
</dbReference>
<dbReference type="InterPro" id="IPR036873">
    <property type="entry name" value="Rhodanese-like_dom_sf"/>
</dbReference>
<dbReference type="Gene3D" id="3.40.250.10">
    <property type="entry name" value="Rhodanese-like domain"/>
    <property type="match status" value="2"/>
</dbReference>
<dbReference type="SUPFAM" id="SSF56281">
    <property type="entry name" value="Metallo-hydrolase/oxidoreductase"/>
    <property type="match status" value="1"/>
</dbReference>
<dbReference type="InterPro" id="IPR001763">
    <property type="entry name" value="Rhodanese-like_dom"/>
</dbReference>
<dbReference type="OrthoDB" id="3196337at2"/>
<dbReference type="PROSITE" id="PS50206">
    <property type="entry name" value="RHODANESE_3"/>
    <property type="match status" value="1"/>
</dbReference>
<dbReference type="PANTHER" id="PTHR43084">
    <property type="entry name" value="PERSULFIDE DIOXYGENASE ETHE1"/>
    <property type="match status" value="1"/>
</dbReference>
<dbReference type="SMART" id="SM00849">
    <property type="entry name" value="Lactamase_B"/>
    <property type="match status" value="1"/>
</dbReference>
<dbReference type="Proteomes" id="UP000233565">
    <property type="component" value="Unassembled WGS sequence"/>
</dbReference>